<gene>
    <name evidence="1" type="ORF">Ahy_B08g091152</name>
</gene>
<dbReference type="EMBL" id="SDMP01000018">
    <property type="protein sequence ID" value="RYQ95793.1"/>
    <property type="molecule type" value="Genomic_DNA"/>
</dbReference>
<comment type="caution">
    <text evidence="1">The sequence shown here is derived from an EMBL/GenBank/DDBJ whole genome shotgun (WGS) entry which is preliminary data.</text>
</comment>
<name>A0A444Y1J5_ARAHY</name>
<evidence type="ECO:0000313" key="2">
    <source>
        <dbReference type="Proteomes" id="UP000289738"/>
    </source>
</evidence>
<evidence type="ECO:0008006" key="3">
    <source>
        <dbReference type="Google" id="ProtNLM"/>
    </source>
</evidence>
<accession>A0A444Y1J5</accession>
<proteinExistence type="predicted"/>
<protein>
    <recommendedName>
        <fullName evidence="3">FAR1 domain-containing protein</fullName>
    </recommendedName>
</protein>
<sequence length="132" mass="14938">MGLSESTSSSVPWCSVFPSSSTSRVPIESLSLRHEFASLISFFLLVTIDTTSDAVDMDQYHINSWEDIGKIDFSGLSIQNIYEFYFADLGLAFDFYNSYAKTRGFNVRKSRSRKVDGKVIEKHIFVLVKAID</sequence>
<organism evidence="1 2">
    <name type="scientific">Arachis hypogaea</name>
    <name type="common">Peanut</name>
    <dbReference type="NCBI Taxonomy" id="3818"/>
    <lineage>
        <taxon>Eukaryota</taxon>
        <taxon>Viridiplantae</taxon>
        <taxon>Streptophyta</taxon>
        <taxon>Embryophyta</taxon>
        <taxon>Tracheophyta</taxon>
        <taxon>Spermatophyta</taxon>
        <taxon>Magnoliopsida</taxon>
        <taxon>eudicotyledons</taxon>
        <taxon>Gunneridae</taxon>
        <taxon>Pentapetalae</taxon>
        <taxon>rosids</taxon>
        <taxon>fabids</taxon>
        <taxon>Fabales</taxon>
        <taxon>Fabaceae</taxon>
        <taxon>Papilionoideae</taxon>
        <taxon>50 kb inversion clade</taxon>
        <taxon>dalbergioids sensu lato</taxon>
        <taxon>Dalbergieae</taxon>
        <taxon>Pterocarpus clade</taxon>
        <taxon>Arachis</taxon>
    </lineage>
</organism>
<evidence type="ECO:0000313" key="1">
    <source>
        <dbReference type="EMBL" id="RYQ95793.1"/>
    </source>
</evidence>
<dbReference type="Proteomes" id="UP000289738">
    <property type="component" value="Chromosome B08"/>
</dbReference>
<dbReference type="AlphaFoldDB" id="A0A444Y1J5"/>
<reference evidence="1 2" key="1">
    <citation type="submission" date="2019-01" db="EMBL/GenBank/DDBJ databases">
        <title>Sequencing of cultivated peanut Arachis hypogaea provides insights into genome evolution and oil improvement.</title>
        <authorList>
            <person name="Chen X."/>
        </authorList>
    </citation>
    <scope>NUCLEOTIDE SEQUENCE [LARGE SCALE GENOMIC DNA]</scope>
    <source>
        <strain evidence="2">cv. Fuhuasheng</strain>
        <tissue evidence="1">Leaves</tissue>
    </source>
</reference>
<keyword evidence="2" id="KW-1185">Reference proteome</keyword>